<feature type="compositionally biased region" description="Low complexity" evidence="5">
    <location>
        <begin position="467"/>
        <end position="478"/>
    </location>
</feature>
<keyword evidence="3" id="KW-0687">Ribonucleoprotein</keyword>
<dbReference type="SMART" id="SM00316">
    <property type="entry name" value="S1"/>
    <property type="match status" value="5"/>
</dbReference>
<name>A0A975BEY9_9BACT</name>
<dbReference type="NCBIfam" id="NF010379">
    <property type="entry name" value="PRK13806.1"/>
    <property type="match status" value="1"/>
</dbReference>
<dbReference type="GO" id="GO:0022627">
    <property type="term" value="C:cytosolic small ribosomal subunit"/>
    <property type="evidence" value="ECO:0007669"/>
    <property type="project" value="TreeGrafter"/>
</dbReference>
<dbReference type="PANTHER" id="PTHR10724">
    <property type="entry name" value="30S RIBOSOMAL PROTEIN S1"/>
    <property type="match status" value="1"/>
</dbReference>
<dbReference type="AlphaFoldDB" id="A0A975BEY9"/>
<keyword evidence="2 7" id="KW-0689">Ribosomal protein</keyword>
<sequence length="497" mass="55031">MSDNLTTENNENEEENFADLFESYNTGMNEDLQVGDMVKGEIISIGMDSVFVNTGTKIDGAVDKAELLDENGEMTFSKGDILELYVVAFNENEMRLSKALSGAGGINLLQDAYEGRVPVEGRVTEQCKGGFRVEIMQQKAFCPVSQIDIRYVEKPEIYVGENLEFLITRFEENGRNIVVSRRELLSREQEKAKKTFLGDVEPGAVLEGKITNIMPYGAFVELFPGIEGMVHISEFGWSRVENPEDVLKKDETVKVKVLGIEKGKKKGQLKISLSMKQVTGDPWDDENQAFRAGDKVKGRVTRLMDFGAFVEIVPGIEGLVHISEMSYTKRILKAGDVVQPGEMIDVMIKDIDMGSRRISLSIRDAEGDPWINIADKFTIGQKVEGIVEKKEKFGYFITLEPGITGLLPKSKISGSENSAVFERLKPGDTVKIVIEEIHPDTKKISLGTGDEKQTDDWKKYAKVQDNSVSSSSSASSGESGLGSFGELLQEAMKKGKK</sequence>
<dbReference type="EMBL" id="CP061799">
    <property type="protein sequence ID" value="QTA83919.1"/>
    <property type="molecule type" value="Genomic_DNA"/>
</dbReference>
<feature type="region of interest" description="Disordered" evidence="5">
    <location>
        <begin position="443"/>
        <end position="482"/>
    </location>
</feature>
<dbReference type="PROSITE" id="PS50126">
    <property type="entry name" value="S1"/>
    <property type="match status" value="5"/>
</dbReference>
<dbReference type="KEGG" id="dli:dnl_63440"/>
<evidence type="ECO:0000259" key="6">
    <source>
        <dbReference type="PROSITE" id="PS50126"/>
    </source>
</evidence>
<dbReference type="InterPro" id="IPR035104">
    <property type="entry name" value="Ribosomal_protein_S1-like"/>
</dbReference>
<evidence type="ECO:0000256" key="4">
    <source>
        <dbReference type="ARBA" id="ARBA00025604"/>
    </source>
</evidence>
<feature type="domain" description="S1 motif" evidence="6">
    <location>
        <begin position="380"/>
        <end position="449"/>
    </location>
</feature>
<dbReference type="CDD" id="cd00164">
    <property type="entry name" value="S1_like"/>
    <property type="match status" value="1"/>
</dbReference>
<dbReference type="InterPro" id="IPR012340">
    <property type="entry name" value="NA-bd_OB-fold"/>
</dbReference>
<dbReference type="PRINTS" id="PR00681">
    <property type="entry name" value="RIBOSOMALS1"/>
</dbReference>
<comment type="function">
    <text evidence="4">Binds mRNA; thus facilitating recognition of the initiation point. It is needed to translate mRNA with a short Shine-Dalgarno (SD) purine-rich sequence.</text>
</comment>
<feature type="domain" description="S1 motif" evidence="6">
    <location>
        <begin position="35"/>
        <end position="99"/>
    </location>
</feature>
<comment type="similarity">
    <text evidence="1">Belongs to the bacterial ribosomal protein bS1 family.</text>
</comment>
<dbReference type="Gene3D" id="2.40.50.140">
    <property type="entry name" value="Nucleic acid-binding proteins"/>
    <property type="match status" value="5"/>
</dbReference>
<dbReference type="InterPro" id="IPR003029">
    <property type="entry name" value="S1_domain"/>
</dbReference>
<accession>A0A975BEY9</accession>
<evidence type="ECO:0000256" key="5">
    <source>
        <dbReference type="SAM" id="MobiDB-lite"/>
    </source>
</evidence>
<evidence type="ECO:0000313" key="7">
    <source>
        <dbReference type="EMBL" id="QTA83919.1"/>
    </source>
</evidence>
<proteinExistence type="inferred from homology"/>
<dbReference type="CDD" id="cd04465">
    <property type="entry name" value="S1_RPS1_repeat_ec2_hs2"/>
    <property type="match status" value="1"/>
</dbReference>
<dbReference type="GO" id="GO:0003729">
    <property type="term" value="F:mRNA binding"/>
    <property type="evidence" value="ECO:0007669"/>
    <property type="project" value="TreeGrafter"/>
</dbReference>
<dbReference type="Proteomes" id="UP000663720">
    <property type="component" value="Chromosome"/>
</dbReference>
<dbReference type="FunFam" id="2.40.50.140:FF:000103">
    <property type="entry name" value="protein RRP5 homolog"/>
    <property type="match status" value="1"/>
</dbReference>
<gene>
    <name evidence="7" type="primary">rpsA2</name>
    <name evidence="7" type="ORF">dnl_63440</name>
</gene>
<keyword evidence="8" id="KW-1185">Reference proteome</keyword>
<dbReference type="SUPFAM" id="SSF50249">
    <property type="entry name" value="Nucleic acid-binding proteins"/>
    <property type="match status" value="5"/>
</dbReference>
<dbReference type="GO" id="GO:0003735">
    <property type="term" value="F:structural constituent of ribosome"/>
    <property type="evidence" value="ECO:0007669"/>
    <property type="project" value="TreeGrafter"/>
</dbReference>
<protein>
    <submittedName>
        <fullName evidence="7">30S ribosomal protein S1</fullName>
    </submittedName>
</protein>
<feature type="domain" description="S1 motif" evidence="6">
    <location>
        <begin position="293"/>
        <end position="363"/>
    </location>
</feature>
<evidence type="ECO:0000256" key="2">
    <source>
        <dbReference type="ARBA" id="ARBA00022980"/>
    </source>
</evidence>
<dbReference type="GO" id="GO:0006412">
    <property type="term" value="P:translation"/>
    <property type="evidence" value="ECO:0007669"/>
    <property type="project" value="TreeGrafter"/>
</dbReference>
<organism evidence="7 8">
    <name type="scientific">Desulfonema limicola</name>
    <dbReference type="NCBI Taxonomy" id="45656"/>
    <lineage>
        <taxon>Bacteria</taxon>
        <taxon>Pseudomonadati</taxon>
        <taxon>Thermodesulfobacteriota</taxon>
        <taxon>Desulfobacteria</taxon>
        <taxon>Desulfobacterales</taxon>
        <taxon>Desulfococcaceae</taxon>
        <taxon>Desulfonema</taxon>
    </lineage>
</organism>
<dbReference type="PANTHER" id="PTHR10724:SF7">
    <property type="entry name" value="SMALL RIBOSOMAL SUBUNIT PROTEIN BS1C"/>
    <property type="match status" value="1"/>
</dbReference>
<feature type="compositionally biased region" description="Basic and acidic residues" evidence="5">
    <location>
        <begin position="443"/>
        <end position="459"/>
    </location>
</feature>
<feature type="domain" description="S1 motif" evidence="6">
    <location>
        <begin position="116"/>
        <end position="182"/>
    </location>
</feature>
<dbReference type="RefSeq" id="WP_207689699.1">
    <property type="nucleotide sequence ID" value="NZ_CP061799.1"/>
</dbReference>
<dbReference type="Pfam" id="PF00575">
    <property type="entry name" value="S1"/>
    <property type="match status" value="5"/>
</dbReference>
<feature type="domain" description="S1 motif" evidence="6">
    <location>
        <begin position="203"/>
        <end position="276"/>
    </location>
</feature>
<evidence type="ECO:0000256" key="1">
    <source>
        <dbReference type="ARBA" id="ARBA00006767"/>
    </source>
</evidence>
<evidence type="ECO:0000256" key="3">
    <source>
        <dbReference type="ARBA" id="ARBA00023274"/>
    </source>
</evidence>
<reference evidence="7" key="1">
    <citation type="journal article" date="2021" name="Microb. Physiol.">
        <title>Proteogenomic Insights into the Physiology of Marine, Sulfate-Reducing, Filamentous Desulfonema limicola and Desulfonema magnum.</title>
        <authorList>
            <person name="Schnaars V."/>
            <person name="Wohlbrand L."/>
            <person name="Scheve S."/>
            <person name="Hinrichs C."/>
            <person name="Reinhardt R."/>
            <person name="Rabus R."/>
        </authorList>
    </citation>
    <scope>NUCLEOTIDE SEQUENCE</scope>
    <source>
        <strain evidence="7">5ac10</strain>
    </source>
</reference>
<dbReference type="InterPro" id="IPR050437">
    <property type="entry name" value="Ribos_protein_bS1-like"/>
</dbReference>
<evidence type="ECO:0000313" key="8">
    <source>
        <dbReference type="Proteomes" id="UP000663720"/>
    </source>
</evidence>